<dbReference type="GO" id="GO:1990758">
    <property type="term" value="P:mitotic sister chromatid biorientation"/>
    <property type="evidence" value="ECO:0007669"/>
    <property type="project" value="EnsemblFungi"/>
</dbReference>
<evidence type="ECO:0000256" key="18">
    <source>
        <dbReference type="ARBA" id="ARBA00044358"/>
    </source>
</evidence>
<keyword evidence="10" id="KW-0159">Chromosome partition</keyword>
<evidence type="ECO:0000256" key="16">
    <source>
        <dbReference type="ARBA" id="ARBA00023328"/>
    </source>
</evidence>
<evidence type="ECO:0000256" key="19">
    <source>
        <dbReference type="SAM" id="MobiDB-lite"/>
    </source>
</evidence>
<comment type="similarity">
    <text evidence="4">Belongs to the DASH complex DUO1 family.</text>
</comment>
<evidence type="ECO:0000256" key="7">
    <source>
        <dbReference type="ARBA" id="ARBA00022618"/>
    </source>
</evidence>
<dbReference type="eggNOG" id="ENOG502SB8M">
    <property type="taxonomic scope" value="Eukaryota"/>
</dbReference>
<keyword evidence="16" id="KW-0137">Centromere</keyword>
<keyword evidence="6" id="KW-0963">Cytoplasm</keyword>
<dbReference type="GO" id="GO:0031116">
    <property type="term" value="P:positive regulation of microtubule polymerization"/>
    <property type="evidence" value="ECO:0007669"/>
    <property type="project" value="EnsemblFungi"/>
</dbReference>
<organism evidence="20 21">
    <name type="scientific">Eremothecium cymbalariae (strain CBS 270.75 / DBVPG 7215 / KCTC 17166 / NRRL Y-17582)</name>
    <name type="common">Yeast</name>
    <dbReference type="NCBI Taxonomy" id="931890"/>
    <lineage>
        <taxon>Eukaryota</taxon>
        <taxon>Fungi</taxon>
        <taxon>Dikarya</taxon>
        <taxon>Ascomycota</taxon>
        <taxon>Saccharomycotina</taxon>
        <taxon>Saccharomycetes</taxon>
        <taxon>Saccharomycetales</taxon>
        <taxon>Saccharomycetaceae</taxon>
        <taxon>Eremothecium</taxon>
    </lineage>
</organism>
<dbReference type="PANTHER" id="PTHR28216:SF1">
    <property type="entry name" value="DASH COMPLEX SUBUNIT DUO1"/>
    <property type="match status" value="1"/>
</dbReference>
<dbReference type="GO" id="GO:0051987">
    <property type="term" value="P:positive regulation of attachment of spindle microtubules to kinetochore"/>
    <property type="evidence" value="ECO:0007669"/>
    <property type="project" value="EnsemblFungi"/>
</dbReference>
<evidence type="ECO:0000256" key="6">
    <source>
        <dbReference type="ARBA" id="ARBA00022490"/>
    </source>
</evidence>
<reference evidence="21" key="1">
    <citation type="journal article" date="2012" name="G3 (Bethesda)">
        <title>Pichia sorbitophila, an interspecies yeast hybrid reveals early steps of genome resolution following polyploidization.</title>
        <authorList>
            <person name="Leh Louis V."/>
            <person name="Despons L."/>
            <person name="Friedrich A."/>
            <person name="Martin T."/>
            <person name="Durrens P."/>
            <person name="Casaregola S."/>
            <person name="Neuveglise C."/>
            <person name="Fairhead C."/>
            <person name="Marck C."/>
            <person name="Cruz J.A."/>
            <person name="Straub M.L."/>
            <person name="Kugler V."/>
            <person name="Sacerdot C."/>
            <person name="Uzunov Z."/>
            <person name="Thierry A."/>
            <person name="Weiss S."/>
            <person name="Bleykasten C."/>
            <person name="De Montigny J."/>
            <person name="Jacques N."/>
            <person name="Jung P."/>
            <person name="Lemaire M."/>
            <person name="Mallet S."/>
            <person name="Morel G."/>
            <person name="Richard G.F."/>
            <person name="Sarkar A."/>
            <person name="Savel G."/>
            <person name="Schacherer J."/>
            <person name="Seret M.L."/>
            <person name="Talla E."/>
            <person name="Samson G."/>
            <person name="Jubin C."/>
            <person name="Poulain J."/>
            <person name="Vacherie B."/>
            <person name="Barbe V."/>
            <person name="Pelletier E."/>
            <person name="Sherman D.J."/>
            <person name="Westhof E."/>
            <person name="Weissenbach J."/>
            <person name="Baret P.V."/>
            <person name="Wincker P."/>
            <person name="Gaillardin C."/>
            <person name="Dujon B."/>
            <person name="Souciet J.L."/>
        </authorList>
    </citation>
    <scope>NUCLEOTIDE SEQUENCE [LARGE SCALE GENOMIC DNA]</scope>
    <source>
        <strain evidence="21">CBS 270.75 / DBVPG 7215 / KCTC 17166 / NRRL Y-17582</strain>
    </source>
</reference>
<evidence type="ECO:0000256" key="15">
    <source>
        <dbReference type="ARBA" id="ARBA00023306"/>
    </source>
</evidence>
<keyword evidence="9" id="KW-0498">Mitosis</keyword>
<sequence>MSDTNLDNATIDKLIPQIFDQMRSNQLNNTKTNGGSLPLFMSSVSTPTLLKEVEQLDSILPVIKHLNNSLRHSTSDNLNRIKKTCESVNKVLDTWIKIQSQAGYVSELLDDKEYLKYIDATQGDEAKKQNYMENKRAEVEEIRRKIQEKNKPAVATVEAPLPKKPFSKATANYKKGKVGASGIPRSSAKVRKPVSNPVVTTGAKNRRMFR</sequence>
<keyword evidence="5" id="KW-0158">Chromosome</keyword>
<evidence type="ECO:0000256" key="13">
    <source>
        <dbReference type="ARBA" id="ARBA00023212"/>
    </source>
</evidence>
<evidence type="ECO:0000256" key="11">
    <source>
        <dbReference type="ARBA" id="ARBA00022838"/>
    </source>
</evidence>
<protein>
    <recommendedName>
        <fullName evidence="17">DASH complex subunit DUO1</fullName>
    </recommendedName>
    <alternativeName>
        <fullName evidence="18">Outer kinetochore protein DUO1</fullName>
    </alternativeName>
</protein>
<dbReference type="GO" id="GO:0042729">
    <property type="term" value="C:DASH complex"/>
    <property type="evidence" value="ECO:0007669"/>
    <property type="project" value="EnsemblFungi"/>
</dbReference>
<dbReference type="KEGG" id="erc:Ecym_3072"/>
<dbReference type="AlphaFoldDB" id="G8JR15"/>
<keyword evidence="11" id="KW-0995">Kinetochore</keyword>
<dbReference type="Pfam" id="PF08651">
    <property type="entry name" value="DASH_Duo1"/>
    <property type="match status" value="1"/>
</dbReference>
<comment type="subcellular location">
    <subcellularLocation>
        <location evidence="3">Chromosome</location>
        <location evidence="3">Centromere</location>
        <location evidence="3">Kinetochore</location>
    </subcellularLocation>
    <subcellularLocation>
        <location evidence="2">Cytoplasm</location>
        <location evidence="2">Cytoskeleton</location>
        <location evidence="2">Spindle</location>
    </subcellularLocation>
    <subcellularLocation>
        <location evidence="1">Nucleus</location>
    </subcellularLocation>
</comment>
<dbReference type="STRING" id="931890.G8JR15"/>
<keyword evidence="12" id="KW-0175">Coiled coil</keyword>
<evidence type="ECO:0000313" key="20">
    <source>
        <dbReference type="EMBL" id="AET38584.1"/>
    </source>
</evidence>
<dbReference type="GO" id="GO:0051010">
    <property type="term" value="F:microtubule plus-end binding"/>
    <property type="evidence" value="ECO:0007669"/>
    <property type="project" value="EnsemblFungi"/>
</dbReference>
<keyword evidence="15" id="KW-0131">Cell cycle</keyword>
<dbReference type="OMA" id="DTWIKIQ"/>
<evidence type="ECO:0000256" key="3">
    <source>
        <dbReference type="ARBA" id="ARBA00004629"/>
    </source>
</evidence>
<evidence type="ECO:0000256" key="9">
    <source>
        <dbReference type="ARBA" id="ARBA00022776"/>
    </source>
</evidence>
<gene>
    <name evidence="20" type="ordered locus">Ecym_3072</name>
</gene>
<dbReference type="FunCoup" id="G8JR15">
    <property type="interactions" value="73"/>
</dbReference>
<keyword evidence="21" id="KW-1185">Reference proteome</keyword>
<dbReference type="EMBL" id="CP002499">
    <property type="protein sequence ID" value="AET38584.1"/>
    <property type="molecule type" value="Genomic_DNA"/>
</dbReference>
<evidence type="ECO:0000256" key="4">
    <source>
        <dbReference type="ARBA" id="ARBA00005366"/>
    </source>
</evidence>
<evidence type="ECO:0000256" key="2">
    <source>
        <dbReference type="ARBA" id="ARBA00004186"/>
    </source>
</evidence>
<dbReference type="GO" id="GO:0072686">
    <property type="term" value="C:mitotic spindle"/>
    <property type="evidence" value="ECO:0007669"/>
    <property type="project" value="InterPro"/>
</dbReference>
<accession>G8JR15</accession>
<dbReference type="HOGENOM" id="CLU_114619_0_0_1"/>
<dbReference type="InterPro" id="IPR013960">
    <property type="entry name" value="DASH_Duo1"/>
</dbReference>
<keyword evidence="14" id="KW-0539">Nucleus</keyword>
<evidence type="ECO:0000256" key="17">
    <source>
        <dbReference type="ARBA" id="ARBA00044152"/>
    </source>
</evidence>
<dbReference type="OrthoDB" id="4067138at2759"/>
<evidence type="ECO:0000313" key="21">
    <source>
        <dbReference type="Proteomes" id="UP000006790"/>
    </source>
</evidence>
<evidence type="ECO:0000256" key="10">
    <source>
        <dbReference type="ARBA" id="ARBA00022829"/>
    </source>
</evidence>
<dbReference type="PANTHER" id="PTHR28216">
    <property type="entry name" value="DASH COMPLEX SUBUNIT DUO1"/>
    <property type="match status" value="1"/>
</dbReference>
<evidence type="ECO:0000256" key="14">
    <source>
        <dbReference type="ARBA" id="ARBA00023242"/>
    </source>
</evidence>
<dbReference type="InParanoid" id="G8JR15"/>
<evidence type="ECO:0000256" key="8">
    <source>
        <dbReference type="ARBA" id="ARBA00022701"/>
    </source>
</evidence>
<dbReference type="RefSeq" id="XP_003645401.1">
    <property type="nucleotide sequence ID" value="XM_003645353.1"/>
</dbReference>
<keyword evidence="8" id="KW-0493">Microtubule</keyword>
<proteinExistence type="inferred from homology"/>
<dbReference type="GeneID" id="11468664"/>
<evidence type="ECO:0000256" key="5">
    <source>
        <dbReference type="ARBA" id="ARBA00022454"/>
    </source>
</evidence>
<evidence type="ECO:0000256" key="12">
    <source>
        <dbReference type="ARBA" id="ARBA00023054"/>
    </source>
</evidence>
<dbReference type="GO" id="GO:0005874">
    <property type="term" value="C:microtubule"/>
    <property type="evidence" value="ECO:0007669"/>
    <property type="project" value="UniProtKB-KW"/>
</dbReference>
<name>G8JR15_ERECY</name>
<evidence type="ECO:0000256" key="1">
    <source>
        <dbReference type="ARBA" id="ARBA00004123"/>
    </source>
</evidence>
<dbReference type="GO" id="GO:0051301">
    <property type="term" value="P:cell division"/>
    <property type="evidence" value="ECO:0007669"/>
    <property type="project" value="UniProtKB-KW"/>
</dbReference>
<feature type="region of interest" description="Disordered" evidence="19">
    <location>
        <begin position="170"/>
        <end position="210"/>
    </location>
</feature>
<dbReference type="Proteomes" id="UP000006790">
    <property type="component" value="Chromosome 3"/>
</dbReference>
<keyword evidence="13" id="KW-0206">Cytoskeleton</keyword>
<keyword evidence="7" id="KW-0132">Cell division</keyword>
<dbReference type="GO" id="GO:1990976">
    <property type="term" value="P:protein transport along microtubule to mitotic spindle pole body"/>
    <property type="evidence" value="ECO:0007669"/>
    <property type="project" value="EnsemblFungi"/>
</dbReference>